<gene>
    <name evidence="1" type="ORF">ELUMI_v1c05090</name>
</gene>
<dbReference type="RefSeq" id="WP_025734659.1">
    <property type="nucleotide sequence ID" value="NZ_CP024963.1"/>
</dbReference>
<dbReference type="KEGG" id="elj:ELUMI_v1c05090"/>
<sequence length="156" mass="18903">MFTNLTKQKWIEEIENLLKRYFLKVNKVFQSNDSEGGNKYYYYNEKYLLAHVIFDCEGTLFVFNIFTNNKYEYRFFIKNKFFWQIDRKTGIRSKKATNWVEIYQNNKYHLDNHTNKYNMFFIASEYIDFEGAGHGMYGVNLLSLNQLLSDISKKHN</sequence>
<accession>A0A2K8NX72</accession>
<proteinExistence type="predicted"/>
<name>A0A2K8NX72_9MOLU</name>
<protein>
    <submittedName>
        <fullName evidence="1">Uncharacterized protein</fullName>
    </submittedName>
</protein>
<organism evidence="1 2">
    <name type="scientific">Williamsoniiplasma luminosum</name>
    <dbReference type="NCBI Taxonomy" id="214888"/>
    <lineage>
        <taxon>Bacteria</taxon>
        <taxon>Bacillati</taxon>
        <taxon>Mycoplasmatota</taxon>
        <taxon>Mollicutes</taxon>
        <taxon>Entomoplasmatales</taxon>
        <taxon>Williamsoniiplasma</taxon>
    </lineage>
</organism>
<dbReference type="AlphaFoldDB" id="A0A2K8NX72"/>
<reference evidence="1 2" key="1">
    <citation type="submission" date="2017-11" db="EMBL/GenBank/DDBJ databases">
        <title>Genome sequence of Entomoplasma luminosum PIMN-1 (ATCC 49195).</title>
        <authorList>
            <person name="Lo W.-S."/>
            <person name="Gasparich G.E."/>
            <person name="Kuo C.-H."/>
        </authorList>
    </citation>
    <scope>NUCLEOTIDE SEQUENCE [LARGE SCALE GENOMIC DNA]</scope>
    <source>
        <strain evidence="1 2">PIMN-1</strain>
    </source>
</reference>
<evidence type="ECO:0000313" key="1">
    <source>
        <dbReference type="EMBL" id="ATZ17233.1"/>
    </source>
</evidence>
<dbReference type="EMBL" id="CP024963">
    <property type="protein sequence ID" value="ATZ17233.1"/>
    <property type="molecule type" value="Genomic_DNA"/>
</dbReference>
<dbReference type="OrthoDB" id="10003779at2"/>
<keyword evidence="2" id="KW-1185">Reference proteome</keyword>
<dbReference type="Proteomes" id="UP000232063">
    <property type="component" value="Chromosome"/>
</dbReference>
<evidence type="ECO:0000313" key="2">
    <source>
        <dbReference type="Proteomes" id="UP000232063"/>
    </source>
</evidence>